<dbReference type="SUPFAM" id="SSF51735">
    <property type="entry name" value="NAD(P)-binding Rossmann-fold domains"/>
    <property type="match status" value="1"/>
</dbReference>
<evidence type="ECO:0000313" key="3">
    <source>
        <dbReference type="Proteomes" id="UP000249590"/>
    </source>
</evidence>
<dbReference type="Proteomes" id="UP000249590">
    <property type="component" value="Unassembled WGS sequence"/>
</dbReference>
<evidence type="ECO:0000259" key="1">
    <source>
        <dbReference type="Pfam" id="PF01408"/>
    </source>
</evidence>
<dbReference type="PANTHER" id="PTHR43818">
    <property type="entry name" value="BCDNA.GH03377"/>
    <property type="match status" value="1"/>
</dbReference>
<dbReference type="Pfam" id="PF01408">
    <property type="entry name" value="GFO_IDH_MocA"/>
    <property type="match status" value="1"/>
</dbReference>
<name>A0A8B2NHQ8_9HYPH</name>
<dbReference type="EMBL" id="QHHQ01000006">
    <property type="protein sequence ID" value="RAH99021.1"/>
    <property type="molecule type" value="Genomic_DNA"/>
</dbReference>
<dbReference type="PANTHER" id="PTHR43818:SF7">
    <property type="entry name" value="DEHYDROGENASE"/>
    <property type="match status" value="1"/>
</dbReference>
<keyword evidence="3" id="KW-1185">Reference proteome</keyword>
<protein>
    <submittedName>
        <fullName evidence="2">Galactose 1-dehydrogenase</fullName>
    </submittedName>
</protein>
<dbReference type="InterPro" id="IPR000683">
    <property type="entry name" value="Gfo/Idh/MocA-like_OxRdtase_N"/>
</dbReference>
<dbReference type="GO" id="GO:0000166">
    <property type="term" value="F:nucleotide binding"/>
    <property type="evidence" value="ECO:0007669"/>
    <property type="project" value="InterPro"/>
</dbReference>
<accession>A0A8B2NHQ8</accession>
<gene>
    <name evidence="2" type="ORF">DLJ53_25685</name>
</gene>
<dbReference type="OrthoDB" id="9813657at2"/>
<dbReference type="AlphaFoldDB" id="A0A8B2NHQ8"/>
<feature type="domain" description="Gfo/Idh/MocA-like oxidoreductase N-terminal" evidence="1">
    <location>
        <begin position="6"/>
        <end position="114"/>
    </location>
</feature>
<reference evidence="2 3" key="1">
    <citation type="submission" date="2018-05" db="EMBL/GenBank/DDBJ databases">
        <title>Acuticoccus sediminis sp. nov., isolated from deep-sea sediment of Indian Ocean.</title>
        <authorList>
            <person name="Liu X."/>
            <person name="Lai Q."/>
            <person name="Du Y."/>
            <person name="Sun F."/>
            <person name="Zhang X."/>
            <person name="Wang S."/>
            <person name="Shao Z."/>
        </authorList>
    </citation>
    <scope>NUCLEOTIDE SEQUENCE [LARGE SCALE GENOMIC DNA]</scope>
    <source>
        <strain evidence="2 3">PTG4-2</strain>
    </source>
</reference>
<dbReference type="Gene3D" id="3.40.50.720">
    <property type="entry name" value="NAD(P)-binding Rossmann-like Domain"/>
    <property type="match status" value="1"/>
</dbReference>
<dbReference type="RefSeq" id="WP_111350588.1">
    <property type="nucleotide sequence ID" value="NZ_QHHQ01000006.1"/>
</dbReference>
<organism evidence="2 3">
    <name type="scientific">Acuticoccus sediminis</name>
    <dbReference type="NCBI Taxonomy" id="2184697"/>
    <lineage>
        <taxon>Bacteria</taxon>
        <taxon>Pseudomonadati</taxon>
        <taxon>Pseudomonadota</taxon>
        <taxon>Alphaproteobacteria</taxon>
        <taxon>Hyphomicrobiales</taxon>
        <taxon>Amorphaceae</taxon>
        <taxon>Acuticoccus</taxon>
    </lineage>
</organism>
<evidence type="ECO:0000313" key="2">
    <source>
        <dbReference type="EMBL" id="RAH99021.1"/>
    </source>
</evidence>
<dbReference type="InterPro" id="IPR036291">
    <property type="entry name" value="NAD(P)-bd_dom_sf"/>
</dbReference>
<proteinExistence type="predicted"/>
<dbReference type="InterPro" id="IPR050463">
    <property type="entry name" value="Gfo/Idh/MocA_oxidrdct_glycsds"/>
</dbReference>
<dbReference type="Gene3D" id="3.30.360.10">
    <property type="entry name" value="Dihydrodipicolinate Reductase, domain 2"/>
    <property type="match status" value="1"/>
</dbReference>
<comment type="caution">
    <text evidence="2">The sequence shown here is derived from an EMBL/GenBank/DDBJ whole genome shotgun (WGS) entry which is preliminary data.</text>
</comment>
<sequence>MTVTDVAIVGVGKIARDQHVPAIEASGDFRLAATVSRSGGVDGVDNFATLDALLAARPDIPAISFCNPPQVRYAGARAALEAGRHVMLEKPPGASLSEVHDLAALAEARGLTLQATWHSRHAASVAAAKAFLAGRRIRLVRIDWKEDVRVWHPGQQWIWQAGGLGVFDPAINAFSILTEILPVPVHVTAAELRFPVNCETPIAAEVEMAGPRGERVLAALDFLHEGDPMWRQVVETDAGTLTLDQGGAIMSVDGGAQQGEAWSAPGIEGEYPSLYARFAELLAARTCEVDLRPMVLVADAFTLGRRVDAPAFVDPALAGDR</sequence>